<protein>
    <submittedName>
        <fullName evidence="2">Glycosyltransferase</fullName>
    </submittedName>
</protein>
<gene>
    <name evidence="2" type="ORF">JCR31_01160</name>
</gene>
<accession>A0ABD4L7G4</accession>
<name>A0ABD4L7G4_BACCE</name>
<dbReference type="PANTHER" id="PTHR12526">
    <property type="entry name" value="GLYCOSYLTRANSFERASE"/>
    <property type="match status" value="1"/>
</dbReference>
<evidence type="ECO:0000313" key="2">
    <source>
        <dbReference type="EMBL" id="MBK1606527.1"/>
    </source>
</evidence>
<dbReference type="AlphaFoldDB" id="A0ABD4L7G4"/>
<evidence type="ECO:0000313" key="3">
    <source>
        <dbReference type="Proteomes" id="UP000613452"/>
    </source>
</evidence>
<dbReference type="CDD" id="cd03811">
    <property type="entry name" value="GT4_GT28_WabH-like"/>
    <property type="match status" value="1"/>
</dbReference>
<dbReference type="Pfam" id="PF00534">
    <property type="entry name" value="Glycos_transf_1"/>
    <property type="match status" value="1"/>
</dbReference>
<comment type="caution">
    <text evidence="2">The sequence shown here is derived from an EMBL/GenBank/DDBJ whole genome shotgun (WGS) entry which is preliminary data.</text>
</comment>
<dbReference type="PANTHER" id="PTHR12526:SF630">
    <property type="entry name" value="GLYCOSYLTRANSFERASE"/>
    <property type="match status" value="1"/>
</dbReference>
<dbReference type="Proteomes" id="UP000613452">
    <property type="component" value="Unassembled WGS sequence"/>
</dbReference>
<dbReference type="EMBL" id="JAEFBZ010000001">
    <property type="protein sequence ID" value="MBK1606527.1"/>
    <property type="molecule type" value="Genomic_DNA"/>
</dbReference>
<organism evidence="2 3">
    <name type="scientific">Bacillus cereus</name>
    <dbReference type="NCBI Taxonomy" id="1396"/>
    <lineage>
        <taxon>Bacteria</taxon>
        <taxon>Bacillati</taxon>
        <taxon>Bacillota</taxon>
        <taxon>Bacilli</taxon>
        <taxon>Bacillales</taxon>
        <taxon>Bacillaceae</taxon>
        <taxon>Bacillus</taxon>
        <taxon>Bacillus cereus group</taxon>
    </lineage>
</organism>
<dbReference type="Gene3D" id="3.40.50.2000">
    <property type="entry name" value="Glycogen Phosphorylase B"/>
    <property type="match status" value="2"/>
</dbReference>
<proteinExistence type="predicted"/>
<evidence type="ECO:0000259" key="1">
    <source>
        <dbReference type="Pfam" id="PF00534"/>
    </source>
</evidence>
<dbReference type="RefSeq" id="WP_200151990.1">
    <property type="nucleotide sequence ID" value="NZ_AP022964.1"/>
</dbReference>
<dbReference type="SUPFAM" id="SSF53756">
    <property type="entry name" value="UDP-Glycosyltransferase/glycogen phosphorylase"/>
    <property type="match status" value="1"/>
</dbReference>
<feature type="domain" description="Glycosyl transferase family 1" evidence="1">
    <location>
        <begin position="204"/>
        <end position="352"/>
    </location>
</feature>
<sequence>MKKIVFFAMNLGGGGAERVLVDLSNLLESKYSKEYSITVCTIFSGALDNQLNNRINFVRLFNRDFSKRRSIVNKIFFRILCLGKGKVLRKLIDFKLKEKFDLEIAFLEGFPAKMVSISENKNTRKIGWIHANLKKLDYTAKFFNSTEHEVATYNELDQLVFVSDECSKGYISAFGEGHRRTQVIKNIVNYDRINRLAQEKNIFEFPYICSIGRLSDEKGFDRLIEAYRNLKLQKKIVNLKLIIVGSGKKEKELKNLIKEYNLQDDVILIPFSENPYKILSNCEFFISSSRTEGYPLVVVEALVLKKPVMVTETGAATVVGEGEYGLVVENSTRGIERGIVELLNEKSKFHEKATKGSIRVKAENEEKMNEIVSLFNNCSK</sequence>
<reference evidence="2 3" key="1">
    <citation type="submission" date="2020-12" db="EMBL/GenBank/DDBJ databases">
        <title>Genome assembly for a thermostable protease producing Bacillus cereus MAKP1 strain isolated from chicken gut.</title>
        <authorList>
            <person name="Malaviya A."/>
        </authorList>
    </citation>
    <scope>NUCLEOTIDE SEQUENCE [LARGE SCALE GENOMIC DNA]</scope>
    <source>
        <strain evidence="2 3">MAKP1</strain>
    </source>
</reference>
<dbReference type="InterPro" id="IPR001296">
    <property type="entry name" value="Glyco_trans_1"/>
</dbReference>